<reference evidence="2" key="1">
    <citation type="submission" date="2010-08" db="EMBL/GenBank/DDBJ databases">
        <authorList>
            <consortium name="Caenorhabditis japonica Sequencing Consortium"/>
            <person name="Wilson R.K."/>
        </authorList>
    </citation>
    <scope>NUCLEOTIDE SEQUENCE [LARGE SCALE GENOMIC DNA]</scope>
    <source>
        <strain evidence="2">DF5081</strain>
    </source>
</reference>
<dbReference type="EnsemblMetazoa" id="CJA35128.1">
    <property type="protein sequence ID" value="CJA35128.1"/>
    <property type="gene ID" value="WBGene00210975"/>
</dbReference>
<reference evidence="1" key="2">
    <citation type="submission" date="2022-06" db="UniProtKB">
        <authorList>
            <consortium name="EnsemblMetazoa"/>
        </authorList>
    </citation>
    <scope>IDENTIFICATION</scope>
    <source>
        <strain evidence="1">DF5081</strain>
    </source>
</reference>
<name>A0A8R1INX8_CAEJA</name>
<protein>
    <submittedName>
        <fullName evidence="1">Uncharacterized protein</fullName>
    </submittedName>
</protein>
<accession>A0A8R1INX8</accession>
<dbReference type="Proteomes" id="UP000005237">
    <property type="component" value="Unassembled WGS sequence"/>
</dbReference>
<evidence type="ECO:0000313" key="1">
    <source>
        <dbReference type="EnsemblMetazoa" id="CJA35128.1"/>
    </source>
</evidence>
<dbReference type="AlphaFoldDB" id="A0A8R1INX8"/>
<sequence length="93" mass="10854">MALNLYVDNLMLTSDEKPDKAINLYYEAKKTFLEMNMNLREFLSNSKDFNEKVDHKDRAPDANMKVLGYGGSQYPTKLKRQSKKRINKDFATN</sequence>
<keyword evidence="2" id="KW-1185">Reference proteome</keyword>
<proteinExistence type="predicted"/>
<organism evidence="1 2">
    <name type="scientific">Caenorhabditis japonica</name>
    <dbReference type="NCBI Taxonomy" id="281687"/>
    <lineage>
        <taxon>Eukaryota</taxon>
        <taxon>Metazoa</taxon>
        <taxon>Ecdysozoa</taxon>
        <taxon>Nematoda</taxon>
        <taxon>Chromadorea</taxon>
        <taxon>Rhabditida</taxon>
        <taxon>Rhabditina</taxon>
        <taxon>Rhabditomorpha</taxon>
        <taxon>Rhabditoidea</taxon>
        <taxon>Rhabditidae</taxon>
        <taxon>Peloderinae</taxon>
        <taxon>Caenorhabditis</taxon>
    </lineage>
</organism>
<evidence type="ECO:0000313" key="2">
    <source>
        <dbReference type="Proteomes" id="UP000005237"/>
    </source>
</evidence>